<dbReference type="EMBL" id="JARKIE010000267">
    <property type="protein sequence ID" value="KAJ7659839.1"/>
    <property type="molecule type" value="Genomic_DNA"/>
</dbReference>
<evidence type="ECO:0000313" key="2">
    <source>
        <dbReference type="Proteomes" id="UP001221757"/>
    </source>
</evidence>
<reference evidence="1" key="1">
    <citation type="submission" date="2023-03" db="EMBL/GenBank/DDBJ databases">
        <title>Massive genome expansion in bonnet fungi (Mycena s.s.) driven by repeated elements and novel gene families across ecological guilds.</title>
        <authorList>
            <consortium name="Lawrence Berkeley National Laboratory"/>
            <person name="Harder C.B."/>
            <person name="Miyauchi S."/>
            <person name="Viragh M."/>
            <person name="Kuo A."/>
            <person name="Thoen E."/>
            <person name="Andreopoulos B."/>
            <person name="Lu D."/>
            <person name="Skrede I."/>
            <person name="Drula E."/>
            <person name="Henrissat B."/>
            <person name="Morin E."/>
            <person name="Kohler A."/>
            <person name="Barry K."/>
            <person name="LaButti K."/>
            <person name="Morin E."/>
            <person name="Salamov A."/>
            <person name="Lipzen A."/>
            <person name="Mereny Z."/>
            <person name="Hegedus B."/>
            <person name="Baldrian P."/>
            <person name="Stursova M."/>
            <person name="Weitz H."/>
            <person name="Taylor A."/>
            <person name="Grigoriev I.V."/>
            <person name="Nagy L.G."/>
            <person name="Martin F."/>
            <person name="Kauserud H."/>
        </authorList>
    </citation>
    <scope>NUCLEOTIDE SEQUENCE</scope>
    <source>
        <strain evidence="1">CBHHK067</strain>
    </source>
</reference>
<accession>A0AAD7CRC6</accession>
<proteinExistence type="predicted"/>
<keyword evidence="2" id="KW-1185">Reference proteome</keyword>
<gene>
    <name evidence="1" type="ORF">B0H17DRAFT_954559</name>
</gene>
<organism evidence="1 2">
    <name type="scientific">Mycena rosella</name>
    <name type="common">Pink bonnet</name>
    <name type="synonym">Agaricus rosellus</name>
    <dbReference type="NCBI Taxonomy" id="1033263"/>
    <lineage>
        <taxon>Eukaryota</taxon>
        <taxon>Fungi</taxon>
        <taxon>Dikarya</taxon>
        <taxon>Basidiomycota</taxon>
        <taxon>Agaricomycotina</taxon>
        <taxon>Agaricomycetes</taxon>
        <taxon>Agaricomycetidae</taxon>
        <taxon>Agaricales</taxon>
        <taxon>Marasmiineae</taxon>
        <taxon>Mycenaceae</taxon>
        <taxon>Mycena</taxon>
    </lineage>
</organism>
<sequence length="52" mass="5539">MPAHGFSGINSASLTGYPSPIDSQVIQVTTQLKKFLFNLDMNPGSTLGMVRA</sequence>
<dbReference type="AlphaFoldDB" id="A0AAD7CRC6"/>
<name>A0AAD7CRC6_MYCRO</name>
<protein>
    <submittedName>
        <fullName evidence="1">Uncharacterized protein</fullName>
    </submittedName>
</protein>
<dbReference type="Proteomes" id="UP001221757">
    <property type="component" value="Unassembled WGS sequence"/>
</dbReference>
<dbReference type="Gene3D" id="3.30.560.10">
    <property type="entry name" value="Glucose Oxidase, domain 3"/>
    <property type="match status" value="1"/>
</dbReference>
<comment type="caution">
    <text evidence="1">The sequence shown here is derived from an EMBL/GenBank/DDBJ whole genome shotgun (WGS) entry which is preliminary data.</text>
</comment>
<evidence type="ECO:0000313" key="1">
    <source>
        <dbReference type="EMBL" id="KAJ7659839.1"/>
    </source>
</evidence>